<dbReference type="InterPro" id="IPR056671">
    <property type="entry name" value="DUF7769"/>
</dbReference>
<evidence type="ECO:0000313" key="2">
    <source>
        <dbReference type="EMBL" id="KAF7835810.1"/>
    </source>
</evidence>
<dbReference type="OrthoDB" id="155387at2759"/>
<evidence type="ECO:0000313" key="3">
    <source>
        <dbReference type="Proteomes" id="UP000634136"/>
    </source>
</evidence>
<dbReference type="EMBL" id="JAAIUW010000004">
    <property type="protein sequence ID" value="KAF7835810.1"/>
    <property type="molecule type" value="Genomic_DNA"/>
</dbReference>
<dbReference type="PANTHER" id="PTHR47169:SF2">
    <property type="entry name" value="OS01G0541250 PROTEIN"/>
    <property type="match status" value="1"/>
</dbReference>
<dbReference type="Pfam" id="PF03004">
    <property type="entry name" value="Transposase_24"/>
    <property type="match status" value="1"/>
</dbReference>
<feature type="domain" description="DUF7769" evidence="1">
    <location>
        <begin position="211"/>
        <end position="262"/>
    </location>
</feature>
<keyword evidence="3" id="KW-1185">Reference proteome</keyword>
<organism evidence="2 3">
    <name type="scientific">Senna tora</name>
    <dbReference type="NCBI Taxonomy" id="362788"/>
    <lineage>
        <taxon>Eukaryota</taxon>
        <taxon>Viridiplantae</taxon>
        <taxon>Streptophyta</taxon>
        <taxon>Embryophyta</taxon>
        <taxon>Tracheophyta</taxon>
        <taxon>Spermatophyta</taxon>
        <taxon>Magnoliopsida</taxon>
        <taxon>eudicotyledons</taxon>
        <taxon>Gunneridae</taxon>
        <taxon>Pentapetalae</taxon>
        <taxon>rosids</taxon>
        <taxon>fabids</taxon>
        <taxon>Fabales</taxon>
        <taxon>Fabaceae</taxon>
        <taxon>Caesalpinioideae</taxon>
        <taxon>Cassia clade</taxon>
        <taxon>Senna</taxon>
    </lineage>
</organism>
<proteinExistence type="predicted"/>
<gene>
    <name evidence="2" type="ORF">G2W53_010669</name>
</gene>
<dbReference type="Proteomes" id="UP000634136">
    <property type="component" value="Unassembled WGS sequence"/>
</dbReference>
<dbReference type="Gene3D" id="3.30.420.10">
    <property type="entry name" value="Ribonuclease H-like superfamily/Ribonuclease H"/>
    <property type="match status" value="1"/>
</dbReference>
<dbReference type="InterPro" id="IPR036397">
    <property type="entry name" value="RNaseH_sf"/>
</dbReference>
<protein>
    <submittedName>
        <fullName evidence="2">Mariner transposase</fullName>
    </submittedName>
</protein>
<dbReference type="Pfam" id="PF24964">
    <property type="entry name" value="DUF7769"/>
    <property type="match status" value="1"/>
</dbReference>
<dbReference type="GO" id="GO:0003676">
    <property type="term" value="F:nucleic acid binding"/>
    <property type="evidence" value="ECO:0007669"/>
    <property type="project" value="InterPro"/>
</dbReference>
<accession>A0A834X1A6</accession>
<dbReference type="AlphaFoldDB" id="A0A834X1A6"/>
<reference evidence="2" key="1">
    <citation type="submission" date="2020-09" db="EMBL/GenBank/DDBJ databases">
        <title>Genome-Enabled Discovery of Anthraquinone Biosynthesis in Senna tora.</title>
        <authorList>
            <person name="Kang S.-H."/>
            <person name="Pandey R.P."/>
            <person name="Lee C.-M."/>
            <person name="Sim J.-S."/>
            <person name="Jeong J.-T."/>
            <person name="Choi B.-S."/>
            <person name="Jung M."/>
            <person name="Ginzburg D."/>
            <person name="Zhao K."/>
            <person name="Won S.Y."/>
            <person name="Oh T.-J."/>
            <person name="Yu Y."/>
            <person name="Kim N.-H."/>
            <person name="Lee O.R."/>
            <person name="Lee T.-H."/>
            <person name="Bashyal P."/>
            <person name="Kim T.-S."/>
            <person name="Lee W.-H."/>
            <person name="Kawkins C."/>
            <person name="Kim C.-K."/>
            <person name="Kim J.S."/>
            <person name="Ahn B.O."/>
            <person name="Rhee S.Y."/>
            <person name="Sohng J.K."/>
        </authorList>
    </citation>
    <scope>NUCLEOTIDE SEQUENCE</scope>
    <source>
        <tissue evidence="2">Leaf</tissue>
    </source>
</reference>
<dbReference type="PANTHER" id="PTHR47169">
    <property type="entry name" value="OS01G0541250 PROTEIN"/>
    <property type="match status" value="1"/>
</dbReference>
<dbReference type="InterPro" id="IPR004252">
    <property type="entry name" value="Probable_transposase_24"/>
</dbReference>
<comment type="caution">
    <text evidence="2">The sequence shown here is derived from an EMBL/GenBank/DDBJ whole genome shotgun (WGS) entry which is preliminary data.</text>
</comment>
<sequence>MLSVDELKTRDMAKLKGHGPAGIRAKVWDGLVDIWLTPEWQKKSEATKRSRATAPDAMLHTRGSISFGAHKKKMEAEQNQKVSWRDVYHKTHKKKNGEFVSERSKHFVVNQAPTRSSQGEEGQKIDLNATPVDCFDDEDGEQGNPHLPISVVNLVPDLNMSSNFEEFEFDLNNESFEQDEVLIEVEEEAEEMASQPISNVGEIHVKKLRMMNNEECKAAYNMLLQKSRNGRLPKGVMHEVASLFSVCDSTIQRIWYRRNHNNVVVDVSHKKGNCGRKRVQVDLDKICDIPLNQRSTLHSLAYALKISKATTYRLLKSGVIRRHSNAIKPLLKEGNMKSRIEFCLSVLEPCSIPRDPIFIGMYNIIHIDEKWFYMTKRSRNYYMLVDEEDPIRSCKSKNFIDKVMFLVALARSRFDAQGCEFFSGKIGIFPLVMYEPAKRTSVNRVAGTLETKPIASVNKEVIRSFLIQKVLPAIKEKWPREDTGCPIIIQQDNARTHIDLDDAEFCRVASEDAFDIRLMCQPPNSPDMNVLDLGFFSAIQSLQYKESPKTIDELIGVVVKAFEDYPTINSNRIFLTLQLCMIEVMKAKDSTSNSIASSTTSLSSESSTIFISSESSTIDLSSESSIIAFSIDLSSGYLTRASTVLCIFKK</sequence>
<name>A0A834X1A6_9FABA</name>
<evidence type="ECO:0000259" key="1">
    <source>
        <dbReference type="Pfam" id="PF24964"/>
    </source>
</evidence>